<evidence type="ECO:0000313" key="3">
    <source>
        <dbReference type="Proteomes" id="UP001057375"/>
    </source>
</evidence>
<comment type="caution">
    <text evidence="2">The sequence shown here is derived from an EMBL/GenBank/DDBJ whole genome shotgun (WGS) entry which is preliminary data.</text>
</comment>
<dbReference type="InterPro" id="IPR036961">
    <property type="entry name" value="Kinesin_motor_dom_sf"/>
</dbReference>
<organism evidence="2 3">
    <name type="scientific">Aduncisulcus paluster</name>
    <dbReference type="NCBI Taxonomy" id="2918883"/>
    <lineage>
        <taxon>Eukaryota</taxon>
        <taxon>Metamonada</taxon>
        <taxon>Carpediemonas-like organisms</taxon>
        <taxon>Aduncisulcus</taxon>
    </lineage>
</organism>
<keyword evidence="3" id="KW-1185">Reference proteome</keyword>
<proteinExistence type="predicted"/>
<dbReference type="EMBL" id="BQXS01012664">
    <property type="protein sequence ID" value="GKT26570.1"/>
    <property type="molecule type" value="Genomic_DNA"/>
</dbReference>
<dbReference type="Gene3D" id="3.40.850.10">
    <property type="entry name" value="Kinesin motor domain"/>
    <property type="match status" value="1"/>
</dbReference>
<accession>A0ABQ5K3B5</accession>
<name>A0ABQ5K3B5_9EUKA</name>
<feature type="coiled-coil region" evidence="1">
    <location>
        <begin position="16"/>
        <end position="43"/>
    </location>
</feature>
<gene>
    <name evidence="2" type="ORF">ADUPG1_013402</name>
</gene>
<evidence type="ECO:0000313" key="2">
    <source>
        <dbReference type="EMBL" id="GKT26570.1"/>
    </source>
</evidence>
<evidence type="ECO:0000256" key="1">
    <source>
        <dbReference type="SAM" id="Coils"/>
    </source>
</evidence>
<keyword evidence="1" id="KW-0175">Coiled coil</keyword>
<dbReference type="Proteomes" id="UP001057375">
    <property type="component" value="Unassembled WGS sequence"/>
</dbReference>
<sequence length="107" mass="12559">MDKKRMEDLLHQLHQLQDFKKESLKMQKELTSLRKEVADLKDTTLELHEDVMNLKGSIRVFVRLRPLLTGSPRVIPHPDSTCKDVYSHFAFPDSTKRRECIQVHHAP</sequence>
<protein>
    <submittedName>
        <fullName evidence="2">Uncharacterized protein</fullName>
    </submittedName>
</protein>
<reference evidence="2" key="1">
    <citation type="submission" date="2022-03" db="EMBL/GenBank/DDBJ databases">
        <title>Draft genome sequence of Aduncisulcus paluster, a free-living microaerophilic Fornicata.</title>
        <authorList>
            <person name="Yuyama I."/>
            <person name="Kume K."/>
            <person name="Tamura T."/>
            <person name="Inagaki Y."/>
            <person name="Hashimoto T."/>
        </authorList>
    </citation>
    <scope>NUCLEOTIDE SEQUENCE</scope>
    <source>
        <strain evidence="2">NY0171</strain>
    </source>
</reference>